<dbReference type="Proteomes" id="UP000199382">
    <property type="component" value="Unassembled WGS sequence"/>
</dbReference>
<accession>A0A1G9EBK0</accession>
<keyword evidence="3" id="KW-1185">Reference proteome</keyword>
<dbReference type="RefSeq" id="WP_244520797.1">
    <property type="nucleotide sequence ID" value="NZ_FNEK01000051.1"/>
</dbReference>
<reference evidence="2 3" key="1">
    <citation type="submission" date="2016-10" db="EMBL/GenBank/DDBJ databases">
        <authorList>
            <person name="de Groot N.N."/>
        </authorList>
    </citation>
    <scope>NUCLEOTIDE SEQUENCE [LARGE SCALE GENOMIC DNA]</scope>
    <source>
        <strain evidence="2 3">DSM 25294</strain>
    </source>
</reference>
<feature type="region of interest" description="Disordered" evidence="1">
    <location>
        <begin position="1"/>
        <end position="31"/>
    </location>
</feature>
<evidence type="ECO:0000313" key="2">
    <source>
        <dbReference type="EMBL" id="SDK73441.1"/>
    </source>
</evidence>
<protein>
    <submittedName>
        <fullName evidence="2">Uncharacterized protein</fullName>
    </submittedName>
</protein>
<proteinExistence type="predicted"/>
<sequence length="51" mass="5649">MTGDARRQNPALDFGKGQAHEILQPTGDADGPRIRRFRRAVGKGAETLFLR</sequence>
<dbReference type="EMBL" id="FNEK01000051">
    <property type="protein sequence ID" value="SDK73441.1"/>
    <property type="molecule type" value="Genomic_DNA"/>
</dbReference>
<organism evidence="2 3">
    <name type="scientific">Aliiruegeria lutimaris</name>
    <dbReference type="NCBI Taxonomy" id="571298"/>
    <lineage>
        <taxon>Bacteria</taxon>
        <taxon>Pseudomonadati</taxon>
        <taxon>Pseudomonadota</taxon>
        <taxon>Alphaproteobacteria</taxon>
        <taxon>Rhodobacterales</taxon>
        <taxon>Roseobacteraceae</taxon>
        <taxon>Aliiruegeria</taxon>
    </lineage>
</organism>
<evidence type="ECO:0000256" key="1">
    <source>
        <dbReference type="SAM" id="MobiDB-lite"/>
    </source>
</evidence>
<gene>
    <name evidence="2" type="ORF">SAMN04488026_105132</name>
</gene>
<evidence type="ECO:0000313" key="3">
    <source>
        <dbReference type="Proteomes" id="UP000199382"/>
    </source>
</evidence>
<dbReference type="STRING" id="571298.SAMN04488026_105132"/>
<dbReference type="AlphaFoldDB" id="A0A1G9EBK0"/>
<name>A0A1G9EBK0_9RHOB</name>